<feature type="region of interest" description="Disordered" evidence="1">
    <location>
        <begin position="45"/>
        <end position="91"/>
    </location>
</feature>
<feature type="compositionally biased region" description="Polar residues" evidence="1">
    <location>
        <begin position="188"/>
        <end position="197"/>
    </location>
</feature>
<keyword evidence="3" id="KW-1185">Reference proteome</keyword>
<feature type="region of interest" description="Disordered" evidence="1">
    <location>
        <begin position="188"/>
        <end position="212"/>
    </location>
</feature>
<dbReference type="Proteomes" id="UP000295510">
    <property type="component" value="Unassembled WGS sequence"/>
</dbReference>
<feature type="region of interest" description="Disordered" evidence="1">
    <location>
        <begin position="1"/>
        <end position="29"/>
    </location>
</feature>
<name>A0A4R6U9G2_9BURK</name>
<comment type="caution">
    <text evidence="2">The sequence shown here is derived from an EMBL/GenBank/DDBJ whole genome shotgun (WGS) entry which is preliminary data.</text>
</comment>
<proteinExistence type="predicted"/>
<dbReference type="AlphaFoldDB" id="A0A4R6U9G2"/>
<feature type="compositionally biased region" description="Low complexity" evidence="1">
    <location>
        <begin position="133"/>
        <end position="151"/>
    </location>
</feature>
<evidence type="ECO:0000256" key="1">
    <source>
        <dbReference type="SAM" id="MobiDB-lite"/>
    </source>
</evidence>
<feature type="region of interest" description="Disordered" evidence="1">
    <location>
        <begin position="114"/>
        <end position="163"/>
    </location>
</feature>
<dbReference type="EMBL" id="SNYL01000009">
    <property type="protein sequence ID" value="TDQ42466.1"/>
    <property type="molecule type" value="Genomic_DNA"/>
</dbReference>
<protein>
    <submittedName>
        <fullName evidence="2">Uncharacterized protein</fullName>
    </submittedName>
</protein>
<evidence type="ECO:0000313" key="3">
    <source>
        <dbReference type="Proteomes" id="UP000295510"/>
    </source>
</evidence>
<reference evidence="2 3" key="1">
    <citation type="submission" date="2019-03" db="EMBL/GenBank/DDBJ databases">
        <title>Genomic Encyclopedia of Type Strains, Phase IV (KMG-IV): sequencing the most valuable type-strain genomes for metagenomic binning, comparative biology and taxonomic classification.</title>
        <authorList>
            <person name="Goeker M."/>
        </authorList>
    </citation>
    <scope>NUCLEOTIDE SEQUENCE [LARGE SCALE GENOMIC DNA]</scope>
    <source>
        <strain evidence="2 3">DSM 19605</strain>
    </source>
</reference>
<organism evidence="2 3">
    <name type="scientific">Tepidicella xavieri</name>
    <dbReference type="NCBI Taxonomy" id="360241"/>
    <lineage>
        <taxon>Bacteria</taxon>
        <taxon>Pseudomonadati</taxon>
        <taxon>Pseudomonadota</taxon>
        <taxon>Betaproteobacteria</taxon>
        <taxon>Burkholderiales</taxon>
        <taxon>Tepidicella</taxon>
    </lineage>
</organism>
<accession>A0A4R6U9G2</accession>
<sequence>MPCHPRAWEAAGGSTASVHRGASKASVSISHAPWRSYQVRRVGRQRSPSCCAMGDAGAGEVQAKRRSPRTPSPSANNRSPNGRLPNAPNSCHGLPGCQSGITVRAWTKGTPRLCKHTSRTQQGAIPRSDKPSHSSAWGSSTPSSSTRTVTSAKQRRKRCVTEPGSCSHVQAALAQGCAANAASVNQGVCGSTEQSPQRLAPRKKPSALAEGF</sequence>
<gene>
    <name evidence="2" type="ORF">DFR43_10935</name>
</gene>
<evidence type="ECO:0000313" key="2">
    <source>
        <dbReference type="EMBL" id="TDQ42466.1"/>
    </source>
</evidence>